<accession>A0A0K1PV00</accession>
<dbReference type="InterPro" id="IPR036034">
    <property type="entry name" value="PDZ_sf"/>
</dbReference>
<dbReference type="InterPro" id="IPR000866">
    <property type="entry name" value="AhpC/TSA"/>
</dbReference>
<reference evidence="3 4" key="1">
    <citation type="submission" date="2015-08" db="EMBL/GenBank/DDBJ databases">
        <authorList>
            <person name="Babu N.S."/>
            <person name="Beckwith C.J."/>
            <person name="Beseler K.G."/>
            <person name="Brison A."/>
            <person name="Carone J.V."/>
            <person name="Caskin T.P."/>
            <person name="Diamond M."/>
            <person name="Durham M.E."/>
            <person name="Foxe J.M."/>
            <person name="Go M."/>
            <person name="Henderson B.A."/>
            <person name="Jones I.B."/>
            <person name="McGettigan J.A."/>
            <person name="Micheletti S.J."/>
            <person name="Nasrallah M.E."/>
            <person name="Ortiz D."/>
            <person name="Piller C.R."/>
            <person name="Privatt S.R."/>
            <person name="Schneider S.L."/>
            <person name="Sharp S."/>
            <person name="Smith T.C."/>
            <person name="Stanton J.D."/>
            <person name="Ullery H.E."/>
            <person name="Wilson R.J."/>
            <person name="Serrano M.G."/>
            <person name="Buck G."/>
            <person name="Lee V."/>
            <person name="Wang Y."/>
            <person name="Carvalho R."/>
            <person name="Voegtly L."/>
            <person name="Shi R."/>
            <person name="Duckworth R."/>
            <person name="Johnson A."/>
            <person name="Loviza R."/>
            <person name="Walstead R."/>
            <person name="Shah Z."/>
            <person name="Kiflezghi M."/>
            <person name="Wade K."/>
            <person name="Ball S.L."/>
            <person name="Bradley K.W."/>
            <person name="Asai D.J."/>
            <person name="Bowman C.A."/>
            <person name="Russell D.A."/>
            <person name="Pope W.H."/>
            <person name="Jacobs-Sera D."/>
            <person name="Hendrix R.W."/>
            <person name="Hatfull G.F."/>
        </authorList>
    </citation>
    <scope>NUCLEOTIDE SEQUENCE [LARGE SCALE GENOMIC DNA]</scope>
    <source>
        <strain evidence="3 4">DSM 27648</strain>
    </source>
</reference>
<dbReference type="Pfam" id="PF00578">
    <property type="entry name" value="AhpC-TSA"/>
    <property type="match status" value="1"/>
</dbReference>
<dbReference type="InterPro" id="IPR050553">
    <property type="entry name" value="Thioredoxin_ResA/DsbE_sf"/>
</dbReference>
<dbReference type="CDD" id="cd02966">
    <property type="entry name" value="TlpA_like_family"/>
    <property type="match status" value="1"/>
</dbReference>
<dbReference type="SUPFAM" id="SSF52833">
    <property type="entry name" value="Thioredoxin-like"/>
    <property type="match status" value="1"/>
</dbReference>
<dbReference type="Gene3D" id="2.30.42.10">
    <property type="match status" value="1"/>
</dbReference>
<evidence type="ECO:0000313" key="3">
    <source>
        <dbReference type="EMBL" id="AKU97201.1"/>
    </source>
</evidence>
<dbReference type="InterPro" id="IPR013766">
    <property type="entry name" value="Thioredoxin_domain"/>
</dbReference>
<gene>
    <name evidence="3" type="ORF">AKJ09_03865</name>
</gene>
<dbReference type="PANTHER" id="PTHR42852:SF13">
    <property type="entry name" value="PROTEIN DIPZ"/>
    <property type="match status" value="1"/>
</dbReference>
<dbReference type="KEGG" id="llu:AKJ09_03865"/>
<dbReference type="InterPro" id="IPR017937">
    <property type="entry name" value="Thioredoxin_CS"/>
</dbReference>
<keyword evidence="1" id="KW-0676">Redox-active center</keyword>
<evidence type="ECO:0000313" key="4">
    <source>
        <dbReference type="Proteomes" id="UP000064967"/>
    </source>
</evidence>
<dbReference type="InterPro" id="IPR036249">
    <property type="entry name" value="Thioredoxin-like_sf"/>
</dbReference>
<dbReference type="GO" id="GO:0016491">
    <property type="term" value="F:oxidoreductase activity"/>
    <property type="evidence" value="ECO:0007669"/>
    <property type="project" value="InterPro"/>
</dbReference>
<dbReference type="SUPFAM" id="SSF50156">
    <property type="entry name" value="PDZ domain-like"/>
    <property type="match status" value="1"/>
</dbReference>
<dbReference type="Pfam" id="PF13180">
    <property type="entry name" value="PDZ_2"/>
    <property type="match status" value="1"/>
</dbReference>
<dbReference type="InterPro" id="IPR001478">
    <property type="entry name" value="PDZ"/>
</dbReference>
<dbReference type="EMBL" id="CP012333">
    <property type="protein sequence ID" value="AKU97201.1"/>
    <property type="molecule type" value="Genomic_DNA"/>
</dbReference>
<proteinExistence type="predicted"/>
<dbReference type="PANTHER" id="PTHR42852">
    <property type="entry name" value="THIOL:DISULFIDE INTERCHANGE PROTEIN DSBE"/>
    <property type="match status" value="1"/>
</dbReference>
<dbReference type="GO" id="GO:0016209">
    <property type="term" value="F:antioxidant activity"/>
    <property type="evidence" value="ECO:0007669"/>
    <property type="project" value="InterPro"/>
</dbReference>
<evidence type="ECO:0000256" key="1">
    <source>
        <dbReference type="ARBA" id="ARBA00023284"/>
    </source>
</evidence>
<feature type="domain" description="Thioredoxin" evidence="2">
    <location>
        <begin position="64"/>
        <end position="208"/>
    </location>
</feature>
<protein>
    <submittedName>
        <fullName evidence="3">Thioredoxin family protein</fullName>
    </submittedName>
</protein>
<name>A0A0K1PV00_9BACT</name>
<keyword evidence="4" id="KW-1185">Reference proteome</keyword>
<sequence>MRVGDRIVALDGNKVTDPAEVSRLVASRRAGESISVSLARGGRPVTAAVTLARRPSGDDILRMDLVGAFAPAWTNVTPLSGAPASLDKLRGQVVLVDFWATWCGPCRMLAPKLSALKDRYGAQGLNVVGITTDPAEKAAVFAERNQMRYGVVVDKEGDTSRAYGISSLPTMLLIDKRGVVREVMVGFDPGGDARLESLIKSLLAEPASQAAAAGR</sequence>
<organism evidence="3 4">
    <name type="scientific">Labilithrix luteola</name>
    <dbReference type="NCBI Taxonomy" id="1391654"/>
    <lineage>
        <taxon>Bacteria</taxon>
        <taxon>Pseudomonadati</taxon>
        <taxon>Myxococcota</taxon>
        <taxon>Polyangia</taxon>
        <taxon>Polyangiales</taxon>
        <taxon>Labilitrichaceae</taxon>
        <taxon>Labilithrix</taxon>
    </lineage>
</organism>
<dbReference type="Gene3D" id="3.40.30.10">
    <property type="entry name" value="Glutaredoxin"/>
    <property type="match status" value="1"/>
</dbReference>
<dbReference type="Proteomes" id="UP000064967">
    <property type="component" value="Chromosome"/>
</dbReference>
<evidence type="ECO:0000259" key="2">
    <source>
        <dbReference type="PROSITE" id="PS51352"/>
    </source>
</evidence>
<dbReference type="RefSeq" id="WP_169927620.1">
    <property type="nucleotide sequence ID" value="NZ_CP012333.1"/>
</dbReference>
<dbReference type="PRINTS" id="PR00421">
    <property type="entry name" value="THIOREDOXIN"/>
</dbReference>
<dbReference type="PROSITE" id="PS51352">
    <property type="entry name" value="THIOREDOXIN_2"/>
    <property type="match status" value="1"/>
</dbReference>
<dbReference type="PROSITE" id="PS00194">
    <property type="entry name" value="THIOREDOXIN_1"/>
    <property type="match status" value="1"/>
</dbReference>
<dbReference type="AlphaFoldDB" id="A0A0K1PV00"/>
<dbReference type="STRING" id="1391654.AKJ09_03865"/>